<dbReference type="GO" id="GO:0019853">
    <property type="term" value="P:L-ascorbic acid biosynthetic process"/>
    <property type="evidence" value="ECO:0007669"/>
    <property type="project" value="TreeGrafter"/>
</dbReference>
<feature type="binding site" evidence="15">
    <location>
        <position position="192"/>
    </location>
    <ligand>
        <name>a divalent metal cation</name>
        <dbReference type="ChEBI" id="CHEBI:60240"/>
    </ligand>
</feature>
<evidence type="ECO:0000256" key="4">
    <source>
        <dbReference type="ARBA" id="ARBA00001946"/>
    </source>
</evidence>
<dbReference type="EMBL" id="CADIKI010000030">
    <property type="protein sequence ID" value="CAB3809737.1"/>
    <property type="molecule type" value="Genomic_DNA"/>
</dbReference>
<comment type="cofactor">
    <cofactor evidence="2">
        <name>Ca(2+)</name>
        <dbReference type="ChEBI" id="CHEBI:29108"/>
    </cofactor>
</comment>
<dbReference type="Gene3D" id="2.120.10.30">
    <property type="entry name" value="TolB, C-terminal domain"/>
    <property type="match status" value="1"/>
</dbReference>
<keyword evidence="11 17" id="KW-0378">Hydrolase</keyword>
<organism evidence="17 18">
    <name type="scientific">Paraburkholderia fynbosensis</name>
    <dbReference type="NCBI Taxonomy" id="1200993"/>
    <lineage>
        <taxon>Bacteria</taxon>
        <taxon>Pseudomonadati</taxon>
        <taxon>Pseudomonadota</taxon>
        <taxon>Betaproteobacteria</taxon>
        <taxon>Burkholderiales</taxon>
        <taxon>Burkholderiaceae</taxon>
        <taxon>Paraburkholderia</taxon>
    </lineage>
</organism>
<evidence type="ECO:0000313" key="17">
    <source>
        <dbReference type="EMBL" id="CAB3809737.1"/>
    </source>
</evidence>
<evidence type="ECO:0000256" key="6">
    <source>
        <dbReference type="ARBA" id="ARBA00008853"/>
    </source>
</evidence>
<evidence type="ECO:0000256" key="12">
    <source>
        <dbReference type="ARBA" id="ARBA00022837"/>
    </source>
</evidence>
<keyword evidence="18" id="KW-1185">Reference proteome</keyword>
<evidence type="ECO:0000256" key="2">
    <source>
        <dbReference type="ARBA" id="ARBA00001913"/>
    </source>
</evidence>
<evidence type="ECO:0000256" key="13">
    <source>
        <dbReference type="ARBA" id="ARBA00032464"/>
    </source>
</evidence>
<evidence type="ECO:0000259" key="16">
    <source>
        <dbReference type="Pfam" id="PF08450"/>
    </source>
</evidence>
<dbReference type="PRINTS" id="PR01790">
    <property type="entry name" value="SMP30FAMILY"/>
</dbReference>
<comment type="catalytic activity">
    <reaction evidence="1">
        <text>D-glucono-1,5-lactone + H2O = D-gluconate + H(+)</text>
        <dbReference type="Rhea" id="RHEA:10440"/>
        <dbReference type="ChEBI" id="CHEBI:15377"/>
        <dbReference type="ChEBI" id="CHEBI:15378"/>
        <dbReference type="ChEBI" id="CHEBI:16217"/>
        <dbReference type="ChEBI" id="CHEBI:18391"/>
        <dbReference type="EC" id="3.1.1.17"/>
    </reaction>
</comment>
<protein>
    <recommendedName>
        <fullName evidence="8">Regucalcin</fullName>
        <ecNumber evidence="7">3.1.1.17</ecNumber>
    </recommendedName>
    <alternativeName>
        <fullName evidence="13">Gluconolactonase</fullName>
    </alternativeName>
</protein>
<dbReference type="AlphaFoldDB" id="A0A6J5H0Y5"/>
<dbReference type="Proteomes" id="UP000494252">
    <property type="component" value="Unassembled WGS sequence"/>
</dbReference>
<evidence type="ECO:0000256" key="8">
    <source>
        <dbReference type="ARBA" id="ARBA00016808"/>
    </source>
</evidence>
<comment type="cofactor">
    <cofactor evidence="3">
        <name>Mn(2+)</name>
        <dbReference type="ChEBI" id="CHEBI:29035"/>
    </cofactor>
</comment>
<dbReference type="InterPro" id="IPR011042">
    <property type="entry name" value="6-blade_b-propeller_TolB-like"/>
</dbReference>
<dbReference type="EC" id="3.1.1.17" evidence="7"/>
<reference evidence="17 18" key="1">
    <citation type="submission" date="2020-04" db="EMBL/GenBank/DDBJ databases">
        <authorList>
            <person name="De Canck E."/>
        </authorList>
    </citation>
    <scope>NUCLEOTIDE SEQUENCE [LARGE SCALE GENOMIC DNA]</scope>
    <source>
        <strain evidence="17 18">LMG 27177</strain>
    </source>
</reference>
<dbReference type="GO" id="GO:0005509">
    <property type="term" value="F:calcium ion binding"/>
    <property type="evidence" value="ECO:0007669"/>
    <property type="project" value="InterPro"/>
</dbReference>
<evidence type="ECO:0000256" key="5">
    <source>
        <dbReference type="ARBA" id="ARBA00004496"/>
    </source>
</evidence>
<feature type="active site" description="Proton donor/acceptor" evidence="14">
    <location>
        <position position="192"/>
    </location>
</feature>
<evidence type="ECO:0000256" key="15">
    <source>
        <dbReference type="PIRSR" id="PIRSR605511-2"/>
    </source>
</evidence>
<evidence type="ECO:0000256" key="1">
    <source>
        <dbReference type="ARBA" id="ARBA00001589"/>
    </source>
</evidence>
<dbReference type="SUPFAM" id="SSF63829">
    <property type="entry name" value="Calcium-dependent phosphotriesterase"/>
    <property type="match status" value="1"/>
</dbReference>
<feature type="binding site" evidence="15">
    <location>
        <position position="142"/>
    </location>
    <ligand>
        <name>a divalent metal cation</name>
        <dbReference type="ChEBI" id="CHEBI:60240"/>
    </ligand>
</feature>
<accession>A0A6J5H0Y5</accession>
<keyword evidence="9" id="KW-0963">Cytoplasm</keyword>
<keyword evidence="15" id="KW-0862">Zinc</keyword>
<name>A0A6J5H0Y5_9BURK</name>
<dbReference type="GO" id="GO:0030234">
    <property type="term" value="F:enzyme regulator activity"/>
    <property type="evidence" value="ECO:0007669"/>
    <property type="project" value="InterPro"/>
</dbReference>
<feature type="domain" description="SMP-30/Gluconolactonase/LRE-like region" evidence="16">
    <location>
        <begin position="9"/>
        <end position="251"/>
    </location>
</feature>
<keyword evidence="12" id="KW-0106">Calcium</keyword>
<comment type="cofactor">
    <cofactor evidence="4">
        <name>Mg(2+)</name>
        <dbReference type="ChEBI" id="CHEBI:18420"/>
    </cofactor>
</comment>
<comment type="similarity">
    <text evidence="6">Belongs to the SMP-30/CGR1 family.</text>
</comment>
<evidence type="ECO:0000256" key="3">
    <source>
        <dbReference type="ARBA" id="ARBA00001936"/>
    </source>
</evidence>
<proteinExistence type="inferred from homology"/>
<evidence type="ECO:0000256" key="14">
    <source>
        <dbReference type="PIRSR" id="PIRSR605511-1"/>
    </source>
</evidence>
<evidence type="ECO:0000256" key="7">
    <source>
        <dbReference type="ARBA" id="ARBA00013227"/>
    </source>
</evidence>
<evidence type="ECO:0000256" key="11">
    <source>
        <dbReference type="ARBA" id="ARBA00022801"/>
    </source>
</evidence>
<keyword evidence="10 15" id="KW-0479">Metal-binding</keyword>
<feature type="binding site" evidence="15">
    <location>
        <position position="94"/>
    </location>
    <ligand>
        <name>substrate</name>
    </ligand>
</feature>
<dbReference type="GO" id="GO:0004341">
    <property type="term" value="F:gluconolactonase activity"/>
    <property type="evidence" value="ECO:0007669"/>
    <property type="project" value="UniProtKB-EC"/>
</dbReference>
<feature type="binding site" evidence="15">
    <location>
        <position position="11"/>
    </location>
    <ligand>
        <name>a divalent metal cation</name>
        <dbReference type="ChEBI" id="CHEBI:60240"/>
    </ligand>
</feature>
<dbReference type="PANTHER" id="PTHR10907">
    <property type="entry name" value="REGUCALCIN"/>
    <property type="match status" value="1"/>
</dbReference>
<dbReference type="InterPro" id="IPR013658">
    <property type="entry name" value="SGL"/>
</dbReference>
<dbReference type="InterPro" id="IPR005511">
    <property type="entry name" value="SMP-30"/>
</dbReference>
<comment type="subcellular location">
    <subcellularLocation>
        <location evidence="5">Cytoplasm</location>
    </subcellularLocation>
</comment>
<dbReference type="PANTHER" id="PTHR10907:SF47">
    <property type="entry name" value="REGUCALCIN"/>
    <property type="match status" value="1"/>
</dbReference>
<dbReference type="GO" id="GO:0005737">
    <property type="term" value="C:cytoplasm"/>
    <property type="evidence" value="ECO:0007669"/>
    <property type="project" value="UniProtKB-SubCell"/>
</dbReference>
<dbReference type="InterPro" id="IPR008367">
    <property type="entry name" value="Regucalcin"/>
</dbReference>
<evidence type="ECO:0000256" key="9">
    <source>
        <dbReference type="ARBA" id="ARBA00022490"/>
    </source>
</evidence>
<evidence type="ECO:0000313" key="18">
    <source>
        <dbReference type="Proteomes" id="UP000494252"/>
    </source>
</evidence>
<dbReference type="PRINTS" id="PR01791">
    <property type="entry name" value="REGUCALCIN"/>
</dbReference>
<evidence type="ECO:0000256" key="10">
    <source>
        <dbReference type="ARBA" id="ARBA00022723"/>
    </source>
</evidence>
<gene>
    <name evidence="17" type="ORF">LMG27177_06894</name>
</gene>
<sequence length="288" mass="31595">MAHPEPSLIGESPVWSVAEQALYWIDNWGEKIHRRGLDGSHREWRLNGRIGAVGLRADGGLIATKNDGIYNVDIVGDQVEEQLLVCPDLPPGGRLREGKVDSSGRFWFGSMGATRDAANGGLFNLFADGRLTQQDSGLMVANGIAFGRDTTTMLMADTHADRLYSYSVDSQSGAVTHRRDFFSTYDFHGLMDGATMDTDGGYWCAFFDDWSIVRIAPDGHIDRMVRMPVRYPTMCAFGGPNLDIMYVTSASAFVSEDERPCQPQAGMLFEVHGLGVKGIPEPVFGMSV</sequence>
<comment type="cofactor">
    <cofactor evidence="15">
        <name>Zn(2+)</name>
        <dbReference type="ChEBI" id="CHEBI:29105"/>
    </cofactor>
    <text evidence="15">Binds 1 divalent metal cation per subunit.</text>
</comment>
<dbReference type="Pfam" id="PF08450">
    <property type="entry name" value="SGL"/>
    <property type="match status" value="1"/>
</dbReference>